<accession>A0A367F6P0</accession>
<gene>
    <name evidence="2" type="ORF">DTL70_08100</name>
</gene>
<evidence type="ECO:0000313" key="3">
    <source>
        <dbReference type="Proteomes" id="UP000252914"/>
    </source>
</evidence>
<keyword evidence="3" id="KW-1185">Reference proteome</keyword>
<dbReference type="RefSeq" id="WP_114021182.1">
    <property type="nucleotide sequence ID" value="NZ_QOIN01000035.1"/>
</dbReference>
<feature type="region of interest" description="Disordered" evidence="1">
    <location>
        <begin position="1"/>
        <end position="61"/>
    </location>
</feature>
<dbReference type="Proteomes" id="UP000252914">
    <property type="component" value="Unassembled WGS sequence"/>
</dbReference>
<organism evidence="2 3">
    <name type="scientific">Streptomyces diacarni</name>
    <dbReference type="NCBI Taxonomy" id="2800381"/>
    <lineage>
        <taxon>Bacteria</taxon>
        <taxon>Bacillati</taxon>
        <taxon>Actinomycetota</taxon>
        <taxon>Actinomycetes</taxon>
        <taxon>Kitasatosporales</taxon>
        <taxon>Streptomycetaceae</taxon>
        <taxon>Streptomyces</taxon>
    </lineage>
</organism>
<evidence type="ECO:0000256" key="1">
    <source>
        <dbReference type="SAM" id="MobiDB-lite"/>
    </source>
</evidence>
<feature type="compositionally biased region" description="Polar residues" evidence="1">
    <location>
        <begin position="49"/>
        <end position="61"/>
    </location>
</feature>
<dbReference type="EMBL" id="QOIN01000035">
    <property type="protein sequence ID" value="RCG26026.1"/>
    <property type="molecule type" value="Genomic_DNA"/>
</dbReference>
<name>A0A367F6P0_9ACTN</name>
<dbReference type="AlphaFoldDB" id="A0A367F6P0"/>
<comment type="caution">
    <text evidence="2">The sequence shown here is derived from an EMBL/GenBank/DDBJ whole genome shotgun (WGS) entry which is preliminary data.</text>
</comment>
<evidence type="ECO:0000313" key="2">
    <source>
        <dbReference type="EMBL" id="RCG26026.1"/>
    </source>
</evidence>
<reference evidence="2 3" key="1">
    <citation type="submission" date="2018-06" db="EMBL/GenBank/DDBJ databases">
        <title>Streptomyces reniochalinae sp. nov. and Streptomyces diacarnus sp. nov. from marine sponges.</title>
        <authorList>
            <person name="Li L."/>
        </authorList>
    </citation>
    <scope>NUCLEOTIDE SEQUENCE [LARGE SCALE GENOMIC DNA]</scope>
    <source>
        <strain evidence="2 3">LHW51701</strain>
    </source>
</reference>
<sequence>MAPAPDNSYSVRVGGDASGPVVAGHDNRLEIRHAPAGGASGAGDEPGNTPDTQTNTASDNASVYTVMNGELHIHQAEGTEGA</sequence>
<protein>
    <submittedName>
        <fullName evidence="2">Uncharacterized protein</fullName>
    </submittedName>
</protein>
<proteinExistence type="predicted"/>